<name>A0A1I0QVP4_9BACT</name>
<evidence type="ECO:0000313" key="3">
    <source>
        <dbReference type="Proteomes" id="UP000199310"/>
    </source>
</evidence>
<keyword evidence="3" id="KW-1185">Reference proteome</keyword>
<dbReference type="PIRSF" id="PIRSF014753">
    <property type="entry name" value="UCP014753"/>
    <property type="match status" value="1"/>
</dbReference>
<accession>A0A1I0QVP4</accession>
<gene>
    <name evidence="2" type="ORF">SAMN04488122_1799</name>
</gene>
<evidence type="ECO:0000259" key="1">
    <source>
        <dbReference type="Pfam" id="PF10022"/>
    </source>
</evidence>
<dbReference type="PANTHER" id="PTHR35339:SF3">
    <property type="entry name" value="DUF2264 DOMAIN-CONTAINING PROTEIN"/>
    <property type="match status" value="1"/>
</dbReference>
<dbReference type="AlphaFoldDB" id="A0A1I0QVP4"/>
<dbReference type="Proteomes" id="UP000199310">
    <property type="component" value="Unassembled WGS sequence"/>
</dbReference>
<dbReference type="InterPro" id="IPR016624">
    <property type="entry name" value="UCP014753"/>
</dbReference>
<feature type="domain" description="DUF2264" evidence="1">
    <location>
        <begin position="39"/>
        <end position="399"/>
    </location>
</feature>
<evidence type="ECO:0000313" key="2">
    <source>
        <dbReference type="EMBL" id="SEW31728.1"/>
    </source>
</evidence>
<organism evidence="2 3">
    <name type="scientific">Chitinophaga arvensicola</name>
    <dbReference type="NCBI Taxonomy" id="29529"/>
    <lineage>
        <taxon>Bacteria</taxon>
        <taxon>Pseudomonadati</taxon>
        <taxon>Bacteroidota</taxon>
        <taxon>Chitinophagia</taxon>
        <taxon>Chitinophagales</taxon>
        <taxon>Chitinophagaceae</taxon>
        <taxon>Chitinophaga</taxon>
    </lineage>
</organism>
<dbReference type="OrthoDB" id="9813465at2"/>
<dbReference type="PANTHER" id="PTHR35339">
    <property type="entry name" value="LINALOOL DEHYDRATASE_ISOMERASE DOMAIN-CONTAINING PROTEIN"/>
    <property type="match status" value="1"/>
</dbReference>
<dbReference type="RefSeq" id="WP_089893341.1">
    <property type="nucleotide sequence ID" value="NZ_FOJG01000001.1"/>
</dbReference>
<sequence length="418" mass="46397">MDRRFFIKAIPMAGVASTIGSEKGLLHAMATEKSAPDDRRYNLDLMLRICRPVIQQLSEGKLKATMPTEVAPNYAKPVDKVTYLEAFGRTLAGIAPWLELGPDNTMEGSRRIDMLEMTRKAVAMAVDPASPDYMNFTGKFDAQPLVDGAFLAHGLLRAPREVWGKLPAQTQQQVIAALTSLRSIKAFTNNWVLFSAIIEAMLLKFGADWDRKPIDLAVQKIMEWYKGDSMYGDGAHFHYDYYNSFVIQPMLVDVLKVMAEKDEASKANYELALKRMQRYADILERQISPEGTFPVVGRSMPYRNAAFQALAQIALEDKLPPAISPAQVRGALTAVNKRIFEAAGTFDKKGWLQIGFCGHQPEIADVYTSTGSLYLCSTGFLALGLPASHPFWSAPAQPWTSKKVYSGAAVQKDHAIDY</sequence>
<reference evidence="3" key="1">
    <citation type="submission" date="2016-10" db="EMBL/GenBank/DDBJ databases">
        <authorList>
            <person name="Varghese N."/>
            <person name="Submissions S."/>
        </authorList>
    </citation>
    <scope>NUCLEOTIDE SEQUENCE [LARGE SCALE GENOMIC DNA]</scope>
    <source>
        <strain evidence="3">DSM 3695</strain>
    </source>
</reference>
<proteinExistence type="predicted"/>
<dbReference type="STRING" id="29529.SAMN04488122_1799"/>
<dbReference type="EMBL" id="FOJG01000001">
    <property type="protein sequence ID" value="SEW31728.1"/>
    <property type="molecule type" value="Genomic_DNA"/>
</dbReference>
<protein>
    <recommendedName>
        <fullName evidence="1">DUF2264 domain-containing protein</fullName>
    </recommendedName>
</protein>
<dbReference type="InterPro" id="IPR049349">
    <property type="entry name" value="DUF2264_N"/>
</dbReference>
<dbReference type="Pfam" id="PF10022">
    <property type="entry name" value="DUF2264"/>
    <property type="match status" value="1"/>
</dbReference>